<dbReference type="InterPro" id="IPR006343">
    <property type="entry name" value="DnaB/C_C"/>
</dbReference>
<accession>A0A419SIQ3</accession>
<name>A0A419SIQ3_9BACL</name>
<dbReference type="Proteomes" id="UP000284219">
    <property type="component" value="Unassembled WGS sequence"/>
</dbReference>
<dbReference type="Pfam" id="PF07261">
    <property type="entry name" value="DnaB_2"/>
    <property type="match status" value="1"/>
</dbReference>
<reference evidence="5 6" key="1">
    <citation type="submission" date="2016-08" db="EMBL/GenBank/DDBJ databases">
        <title>Novel Firmicute Genomes.</title>
        <authorList>
            <person name="Poppleton D.I."/>
            <person name="Gribaldo S."/>
        </authorList>
    </citation>
    <scope>NUCLEOTIDE SEQUENCE [LARGE SCALE GENOMIC DNA]</scope>
    <source>
        <strain evidence="5 6">RAOx-1</strain>
    </source>
</reference>
<evidence type="ECO:0000256" key="1">
    <source>
        <dbReference type="ARBA" id="ARBA00093462"/>
    </source>
</evidence>
<evidence type="ECO:0000259" key="3">
    <source>
        <dbReference type="Pfam" id="PF07261"/>
    </source>
</evidence>
<comment type="similarity">
    <text evidence="1">Belongs to the DnaB/DnaD family.</text>
</comment>
<evidence type="ECO:0000256" key="2">
    <source>
        <dbReference type="SAM" id="MobiDB-lite"/>
    </source>
</evidence>
<dbReference type="AlphaFoldDB" id="A0A419SIQ3"/>
<dbReference type="InterPro" id="IPR058660">
    <property type="entry name" value="WHD_DnaB"/>
</dbReference>
<proteinExistence type="inferred from homology"/>
<feature type="region of interest" description="Disordered" evidence="2">
    <location>
        <begin position="296"/>
        <end position="315"/>
    </location>
</feature>
<dbReference type="EMBL" id="MCHY01000008">
    <property type="protein sequence ID" value="RKD23798.1"/>
    <property type="molecule type" value="Genomic_DNA"/>
</dbReference>
<evidence type="ECO:0000313" key="6">
    <source>
        <dbReference type="Proteomes" id="UP000284219"/>
    </source>
</evidence>
<organism evidence="5 6">
    <name type="scientific">Ammoniphilus oxalaticus</name>
    <dbReference type="NCBI Taxonomy" id="66863"/>
    <lineage>
        <taxon>Bacteria</taxon>
        <taxon>Bacillati</taxon>
        <taxon>Bacillota</taxon>
        <taxon>Bacilli</taxon>
        <taxon>Bacillales</taxon>
        <taxon>Paenibacillaceae</taxon>
        <taxon>Aneurinibacillus group</taxon>
        <taxon>Ammoniphilus</taxon>
    </lineage>
</organism>
<gene>
    <name evidence="5" type="ORF">BEP19_05045</name>
</gene>
<keyword evidence="6" id="KW-1185">Reference proteome</keyword>
<evidence type="ECO:0000259" key="4">
    <source>
        <dbReference type="Pfam" id="PF25888"/>
    </source>
</evidence>
<protein>
    <submittedName>
        <fullName evidence="5">Uncharacterized protein</fullName>
    </submittedName>
</protein>
<evidence type="ECO:0000313" key="5">
    <source>
        <dbReference type="EMBL" id="RKD23798.1"/>
    </source>
</evidence>
<dbReference type="RefSeq" id="WP_120189026.1">
    <property type="nucleotide sequence ID" value="NZ_MCHY01000008.1"/>
</dbReference>
<dbReference type="Pfam" id="PF25888">
    <property type="entry name" value="WHD_DnaB"/>
    <property type="match status" value="1"/>
</dbReference>
<feature type="region of interest" description="Disordered" evidence="2">
    <location>
        <begin position="416"/>
        <end position="468"/>
    </location>
</feature>
<feature type="domain" description="DnaB/C C-terminal" evidence="3">
    <location>
        <begin position="336"/>
        <end position="407"/>
    </location>
</feature>
<sequence length="483" mass="55081">MGFTWKEIVPNDHYCLRAAEKMNSSELIYITQLYQPLIGPLSTSLYVTFYHECRLEISESSMGNHRGLMSMMGTSLHKIIDAREKLEAVGLLKTIKVEGVEAGNHYYEYELLSPMPPSQFFDDDMLNIMLLNRVGKQKYRQLRERLLGKSKAALPDGERTDLTKSFDQIFRAIIPSELLITPGSETDQFLAEVEGQFPTDPAPLPVVDGDKRLRLTETNPDFSFLEAALPKTWIKDRKLSLEIRQVIQKLAFLYNLNDLQLSYFLQDPYICGDDNEIHPGRLKKVVYDWYQREHQGNPMISEPTPPPKEKSQPIAEASLTKEDAHKQALATVSPLTLIEQYQAGSKVSPADVKIVEELTQSYRLPSGVINVLLEYVMMTNNKQLPRALIFKIASHWKRLKIEDVEQALGQAKQLYQETNQPKANKANPARQQRSNPRRPATTKTDVPEWVARQGSTPANNEELTEEQKRQAEELLRALGELKS</sequence>
<dbReference type="OrthoDB" id="2082007at2"/>
<feature type="domain" description="Replicative helicase loading/DNA remodeling protein DnaB N-terminal winged helix" evidence="4">
    <location>
        <begin position="10"/>
        <end position="172"/>
    </location>
</feature>
<comment type="caution">
    <text evidence="5">The sequence shown here is derived from an EMBL/GenBank/DDBJ whole genome shotgun (WGS) entry which is preliminary data.</text>
</comment>